<comment type="caution">
    <text evidence="1">The sequence shown here is derived from an EMBL/GenBank/DDBJ whole genome shotgun (WGS) entry which is preliminary data.</text>
</comment>
<reference evidence="1 2" key="1">
    <citation type="journal article" date="2015" name="Stand. Genomic Sci.">
        <title>Genomic Encyclopedia of Bacterial and Archaeal Type Strains, Phase III: the genomes of soil and plant-associated and newly described type strains.</title>
        <authorList>
            <person name="Whitman W.B."/>
            <person name="Woyke T."/>
            <person name="Klenk H.P."/>
            <person name="Zhou Y."/>
            <person name="Lilburn T.G."/>
            <person name="Beck B.J."/>
            <person name="De Vos P."/>
            <person name="Vandamme P."/>
            <person name="Eisen J.A."/>
            <person name="Garrity G."/>
            <person name="Hugenholtz P."/>
            <person name="Kyrpides N.C."/>
        </authorList>
    </citation>
    <scope>NUCLEOTIDE SEQUENCE [LARGE SCALE GENOMIC DNA]</scope>
    <source>
        <strain evidence="1 2">CGMCC 1.10115</strain>
    </source>
</reference>
<proteinExistence type="predicted"/>
<evidence type="ECO:0000313" key="1">
    <source>
        <dbReference type="EMBL" id="TWH89554.1"/>
    </source>
</evidence>
<dbReference type="EMBL" id="VLKI01000002">
    <property type="protein sequence ID" value="TWH89554.1"/>
    <property type="molecule type" value="Genomic_DNA"/>
</dbReference>
<dbReference type="Proteomes" id="UP000318667">
    <property type="component" value="Unassembled WGS sequence"/>
</dbReference>
<name>A0A562K2V0_9BACI</name>
<evidence type="ECO:0000313" key="2">
    <source>
        <dbReference type="Proteomes" id="UP000318667"/>
    </source>
</evidence>
<protein>
    <submittedName>
        <fullName evidence="1">Uncharacterized protein</fullName>
    </submittedName>
</protein>
<gene>
    <name evidence="1" type="ORF">IQ19_00795</name>
</gene>
<keyword evidence="2" id="KW-1185">Reference proteome</keyword>
<sequence length="135" mass="15869">MIIRIRKQILLKHLAKKTFKTINEEIEEVPDTINQEIPEYKEIENHKEAKAVMKDFIEETIKSVKENVEIEQAPKTKKVLENAKEILQDPKFIEQKGVRSIVDQDARVGHKSKTAHFFGYKTEYIITTEDRIILH</sequence>
<organism evidence="1 2">
    <name type="scientific">Cytobacillus oceanisediminis</name>
    <dbReference type="NCBI Taxonomy" id="665099"/>
    <lineage>
        <taxon>Bacteria</taxon>
        <taxon>Bacillati</taxon>
        <taxon>Bacillota</taxon>
        <taxon>Bacilli</taxon>
        <taxon>Bacillales</taxon>
        <taxon>Bacillaceae</taxon>
        <taxon>Cytobacillus</taxon>
    </lineage>
</organism>
<accession>A0A562K2V0</accession>
<dbReference type="AlphaFoldDB" id="A0A562K2V0"/>